<gene>
    <name evidence="3" type="ORF">ACFQ4P_04660</name>
</gene>
<dbReference type="EMBL" id="JBHTOC010000005">
    <property type="protein sequence ID" value="MFD1429538.1"/>
    <property type="molecule type" value="Genomic_DNA"/>
</dbReference>
<comment type="caution">
    <text evidence="3">The sequence shown here is derived from an EMBL/GenBank/DDBJ whole genome shotgun (WGS) entry which is preliminary data.</text>
</comment>
<keyword evidence="3" id="KW-0255">Endonuclease</keyword>
<keyword evidence="1" id="KW-0472">Membrane</keyword>
<keyword evidence="3" id="KW-0378">Hydrolase</keyword>
<dbReference type="Pfam" id="PF01223">
    <property type="entry name" value="Endonuclease_NS"/>
    <property type="match status" value="1"/>
</dbReference>
<dbReference type="InterPro" id="IPR001604">
    <property type="entry name" value="Endo_G_ENPP1-like_dom"/>
</dbReference>
<dbReference type="InterPro" id="IPR044929">
    <property type="entry name" value="DNA/RNA_non-sp_Endonuclease_sf"/>
</dbReference>
<dbReference type="RefSeq" id="WP_203637157.1">
    <property type="nucleotide sequence ID" value="NZ_BOLS01000019.1"/>
</dbReference>
<accession>A0ABW4CG71</accession>
<sequence>MAKRGKRRQNSILGLAVVIIMALVGGGAHLLNSGGSQNAAPAGTTATVGQTQTRSEKEEYAYLARLDYQNNSEPVLELAKNKSGLDAATWNGPRIVYGDLDQLNRTTTNIGYLNRQTLIKSAGRPRQDWQPTGWHNRTSYVDGKQVNRQNRGHLIAYTLSGNLNNDGQYAQGNLGSSDNPKNLASQTEYANQVLMQPFEQQARDAIASGEKLIYKVTTVFRGSELMPRGYWLRALTTDGDLDFNVYIFNVQNGIRYDYATGRSVVDNKVVVKEEE</sequence>
<keyword evidence="3" id="KW-0540">Nuclease</keyword>
<dbReference type="SMART" id="SM00892">
    <property type="entry name" value="Endonuclease_NS"/>
    <property type="match status" value="1"/>
</dbReference>
<keyword evidence="1" id="KW-0812">Transmembrane</keyword>
<evidence type="ECO:0000313" key="4">
    <source>
        <dbReference type="Proteomes" id="UP001597196"/>
    </source>
</evidence>
<reference evidence="4" key="1">
    <citation type="journal article" date="2019" name="Int. J. Syst. Evol. Microbiol.">
        <title>The Global Catalogue of Microorganisms (GCM) 10K type strain sequencing project: providing services to taxonomists for standard genome sequencing and annotation.</title>
        <authorList>
            <consortium name="The Broad Institute Genomics Platform"/>
            <consortium name="The Broad Institute Genome Sequencing Center for Infectious Disease"/>
            <person name="Wu L."/>
            <person name="Ma J."/>
        </authorList>
    </citation>
    <scope>NUCLEOTIDE SEQUENCE [LARGE SCALE GENOMIC DNA]</scope>
    <source>
        <strain evidence="4">CCM 8980</strain>
    </source>
</reference>
<name>A0ABW4CG71_9LACO</name>
<feature type="domain" description="DNA/RNA non-specific endonuclease/pyrophosphatase/phosphodiesterase" evidence="2">
    <location>
        <begin position="89"/>
        <end position="265"/>
    </location>
</feature>
<keyword evidence="1" id="KW-1133">Transmembrane helix</keyword>
<dbReference type="GO" id="GO:0004519">
    <property type="term" value="F:endonuclease activity"/>
    <property type="evidence" value="ECO:0007669"/>
    <property type="project" value="UniProtKB-KW"/>
</dbReference>
<evidence type="ECO:0000256" key="1">
    <source>
        <dbReference type="SAM" id="Phobius"/>
    </source>
</evidence>
<dbReference type="Proteomes" id="UP001597196">
    <property type="component" value="Unassembled WGS sequence"/>
</dbReference>
<proteinExistence type="predicted"/>
<evidence type="ECO:0000259" key="2">
    <source>
        <dbReference type="SMART" id="SM00892"/>
    </source>
</evidence>
<protein>
    <submittedName>
        <fullName evidence="3">DNA/RNA non-specific endonuclease</fullName>
    </submittedName>
</protein>
<keyword evidence="4" id="KW-1185">Reference proteome</keyword>
<dbReference type="Gene3D" id="3.40.570.10">
    <property type="entry name" value="Extracellular Endonuclease, subunit A"/>
    <property type="match status" value="1"/>
</dbReference>
<organism evidence="3 4">
    <name type="scientific">Lacticaseibacillus mingshuiensis</name>
    <dbReference type="NCBI Taxonomy" id="2799574"/>
    <lineage>
        <taxon>Bacteria</taxon>
        <taxon>Bacillati</taxon>
        <taxon>Bacillota</taxon>
        <taxon>Bacilli</taxon>
        <taxon>Lactobacillales</taxon>
        <taxon>Lactobacillaceae</taxon>
        <taxon>Lacticaseibacillus</taxon>
    </lineage>
</organism>
<feature type="transmembrane region" description="Helical" evidence="1">
    <location>
        <begin position="12"/>
        <end position="31"/>
    </location>
</feature>
<evidence type="ECO:0000313" key="3">
    <source>
        <dbReference type="EMBL" id="MFD1429538.1"/>
    </source>
</evidence>